<evidence type="ECO:0000313" key="1">
    <source>
        <dbReference type="EMBL" id="AUS04111.1"/>
    </source>
</evidence>
<accession>A0A2I7SDY8</accession>
<dbReference type="AlphaFoldDB" id="A0A2I7SDY8"/>
<protein>
    <submittedName>
        <fullName evidence="1">Uncharacterized protein</fullName>
    </submittedName>
</protein>
<evidence type="ECO:0000313" key="2">
    <source>
        <dbReference type="Proteomes" id="UP000236592"/>
    </source>
</evidence>
<dbReference type="Proteomes" id="UP000236592">
    <property type="component" value="Chromosome"/>
</dbReference>
<keyword evidence="2" id="KW-1185">Reference proteome</keyword>
<proteinExistence type="predicted"/>
<sequence>MKIKLEENKIMKFSQKGIMTQRIKIVTVLFIVIICFSCKNNHVVNIQDNSNLPISYHASNVRKYYEKIKIVINKDSIKVIDTDDGNTICFGKIIEQKTTFTKYFHSAKTGEEKKNKFNDEYSLSIKDSSLLIIKNEYPNNSVKPCEFPLDEFVLIDNALLFYDDGYQLFLSEKEAKSKGLSTKIGSSESHGGLVILPFDNEELHLQNSTKNFPRPNKKKYSEISALIKLKYNEHEIDDIIQLKNELEFETYVFYVVGDSSYSSLINVKEGEIISEIEISYNVPSRNIEETFYINKNLEITIFELNNNTKESREIEKFQIKSNGVIEEIYSKSKNVDATDAQAPN</sequence>
<gene>
    <name evidence="1" type="ORF">C1A40_00830</name>
</gene>
<dbReference type="KEGG" id="taj:C1A40_00830"/>
<reference evidence="2" key="1">
    <citation type="submission" date="2018-01" db="EMBL/GenBank/DDBJ databases">
        <title>Complete genome of Tamlana sp. UJ94.</title>
        <authorList>
            <person name="Jung J."/>
            <person name="Chung D."/>
            <person name="Bae S.S."/>
            <person name="Baek K."/>
        </authorList>
    </citation>
    <scope>NUCLEOTIDE SEQUENCE [LARGE SCALE GENOMIC DNA]</scope>
    <source>
        <strain evidence="2">UJ94</strain>
    </source>
</reference>
<name>A0A2I7SDY8_9FLAO</name>
<organism evidence="1 2">
    <name type="scientific">Pseudotamlana carrageenivorans</name>
    <dbReference type="NCBI Taxonomy" id="2069432"/>
    <lineage>
        <taxon>Bacteria</taxon>
        <taxon>Pseudomonadati</taxon>
        <taxon>Bacteroidota</taxon>
        <taxon>Flavobacteriia</taxon>
        <taxon>Flavobacteriales</taxon>
        <taxon>Flavobacteriaceae</taxon>
        <taxon>Pseudotamlana</taxon>
    </lineage>
</organism>
<dbReference type="EMBL" id="CP025938">
    <property type="protein sequence ID" value="AUS04111.1"/>
    <property type="molecule type" value="Genomic_DNA"/>
</dbReference>